<reference evidence="3" key="4">
    <citation type="submission" date="2023-02" db="EMBL/GenBank/DDBJ databases">
        <authorList>
            <person name="Sun Q."/>
            <person name="Mori K."/>
        </authorList>
    </citation>
    <scope>NUCLEOTIDE SEQUENCE</scope>
    <source>
        <strain evidence="3">NBRC 114545</strain>
    </source>
</reference>
<accession>A0AA38CTH2</accession>
<dbReference type="SMART" id="SM00028">
    <property type="entry name" value="TPR"/>
    <property type="match status" value="2"/>
</dbReference>
<dbReference type="SUPFAM" id="SSF47413">
    <property type="entry name" value="lambda repressor-like DNA-binding domains"/>
    <property type="match status" value="1"/>
</dbReference>
<evidence type="ECO:0000313" key="4">
    <source>
        <dbReference type="Proteomes" id="UP000268310"/>
    </source>
</evidence>
<evidence type="ECO:0000313" key="2">
    <source>
        <dbReference type="EMBL" id="AYW48872.1"/>
    </source>
</evidence>
<dbReference type="EMBL" id="CP027783">
    <property type="protein sequence ID" value="AYW48872.1"/>
    <property type="molecule type" value="Genomic_DNA"/>
</dbReference>
<keyword evidence="4" id="KW-1185">Reference proteome</keyword>
<feature type="domain" description="HTH cro/C1-type" evidence="1">
    <location>
        <begin position="1"/>
        <end position="45"/>
    </location>
</feature>
<reference evidence="2 4" key="1">
    <citation type="journal article" date="2012" name="Int. J. Syst. Evol. Microbiol.">
        <title>Characterization of Tetragenococcus strains from sugar thick juice reveals a novel species, Tetragenococcus osmophilus sp. nov., and divides Tetragenococcus halophilus into two subspecies, T. halophilus subsp. halophilus subsp. nov. and T. halophilus subsp. flandriensis subsp. nov.</title>
        <authorList>
            <person name="Juste A."/>
            <person name="Van Trappen S."/>
            <person name="Verreth C."/>
            <person name="Cleenwerck I."/>
            <person name="De Vos P."/>
            <person name="Lievens B."/>
            <person name="Willems K.A."/>
        </authorList>
    </citation>
    <scope>NUCLEOTIDE SEQUENCE [LARGE SCALE GENOMIC DNA]</scope>
    <source>
        <strain evidence="2 4">JCM 31126</strain>
    </source>
</reference>
<dbReference type="InterPro" id="IPR019734">
    <property type="entry name" value="TPR_rpt"/>
</dbReference>
<dbReference type="InterPro" id="IPR011990">
    <property type="entry name" value="TPR-like_helical_dom_sf"/>
</dbReference>
<name>A0AA38CTH2_9ENTE</name>
<dbReference type="PANTHER" id="PTHR37038">
    <property type="entry name" value="TRANSCRIPTIONAL REGULATOR-RELATED"/>
    <property type="match status" value="1"/>
</dbReference>
<dbReference type="AlphaFoldDB" id="A0AA38CTH2"/>
<reference evidence="2" key="3">
    <citation type="submission" date="2018-03" db="EMBL/GenBank/DDBJ databases">
        <authorList>
            <person name="Jeon C.O."/>
        </authorList>
    </citation>
    <scope>NUCLEOTIDE SEQUENCE</scope>
    <source>
        <strain evidence="2">JCM 31126</strain>
    </source>
</reference>
<dbReference type="EMBL" id="BSUW01000001">
    <property type="protein sequence ID" value="GMA71303.1"/>
    <property type="molecule type" value="Genomic_DNA"/>
</dbReference>
<dbReference type="InterPro" id="IPR053163">
    <property type="entry name" value="HTH-type_regulator_Rgg"/>
</dbReference>
<evidence type="ECO:0000259" key="1">
    <source>
        <dbReference type="PROSITE" id="PS50943"/>
    </source>
</evidence>
<dbReference type="GO" id="GO:0003677">
    <property type="term" value="F:DNA binding"/>
    <property type="evidence" value="ECO:0007669"/>
    <property type="project" value="InterPro"/>
</dbReference>
<dbReference type="Pfam" id="PF01381">
    <property type="entry name" value="HTH_3"/>
    <property type="match status" value="1"/>
</dbReference>
<proteinExistence type="predicted"/>
<organism evidence="3 5">
    <name type="scientific">Tetragenococcus osmophilus</name>
    <dbReference type="NCBI Taxonomy" id="526944"/>
    <lineage>
        <taxon>Bacteria</taxon>
        <taxon>Bacillati</taxon>
        <taxon>Bacillota</taxon>
        <taxon>Bacilli</taxon>
        <taxon>Lactobacillales</taxon>
        <taxon>Enterococcaceae</taxon>
        <taxon>Tetragenococcus</taxon>
    </lineage>
</organism>
<evidence type="ECO:0000313" key="5">
    <source>
        <dbReference type="Proteomes" id="UP001157039"/>
    </source>
</evidence>
<reference evidence="3 5" key="2">
    <citation type="journal article" date="2014" name="Int. J. Syst. Evol. Microbiol.">
        <title>Complete genome sequence of Corynebacterium casei LMG S-19264T (=DSM 44701T), isolated from a smear-ripened cheese.</title>
        <authorList>
            <consortium name="US DOE Joint Genome Institute (JGI-PGF)"/>
            <person name="Walter F."/>
            <person name="Albersmeier A."/>
            <person name="Kalinowski J."/>
            <person name="Ruckert C."/>
        </authorList>
    </citation>
    <scope>NUCLEOTIDE SEQUENCE [LARGE SCALE GENOMIC DNA]</scope>
    <source>
        <strain evidence="3 5">NBRC 114545</strain>
    </source>
</reference>
<dbReference type="KEGG" id="too:C7K38_11070"/>
<evidence type="ECO:0000313" key="3">
    <source>
        <dbReference type="EMBL" id="GMA71303.1"/>
    </source>
</evidence>
<dbReference type="RefSeq" id="WP_123936637.1">
    <property type="nucleotide sequence ID" value="NZ_BSUW01000001.1"/>
</dbReference>
<dbReference type="PROSITE" id="PS50943">
    <property type="entry name" value="HTH_CROC1"/>
    <property type="match status" value="1"/>
</dbReference>
<dbReference type="Gene3D" id="1.25.40.10">
    <property type="entry name" value="Tetratricopeptide repeat domain"/>
    <property type="match status" value="1"/>
</dbReference>
<dbReference type="PANTHER" id="PTHR37038:SF14">
    <property type="entry name" value="TRANSCRIPTIONAL ACTIVATOR"/>
    <property type="match status" value="1"/>
</dbReference>
<dbReference type="Proteomes" id="UP000268310">
    <property type="component" value="Chromosome"/>
</dbReference>
<gene>
    <name evidence="2" type="ORF">C7K38_11070</name>
    <name evidence="3" type="ORF">GCM10025885_03520</name>
</gene>
<dbReference type="InterPro" id="IPR010982">
    <property type="entry name" value="Lambda_DNA-bd_dom_sf"/>
</dbReference>
<dbReference type="SUPFAM" id="SSF48452">
    <property type="entry name" value="TPR-like"/>
    <property type="match status" value="1"/>
</dbReference>
<protein>
    <submittedName>
        <fullName evidence="3">Transcriptional regulator</fullName>
    </submittedName>
</protein>
<dbReference type="InterPro" id="IPR001387">
    <property type="entry name" value="Cro/C1-type_HTH"/>
</dbReference>
<sequence>MTQSELAQGICKQAAISNLENNNISININALQQICERLELTLNDIFIETEQKQLKEKLNLVEKFCMVSKNEKAKQVIDKIDINSIKDASLRSKAEYYYALLEYLITGQDEAAFFYFNKILSNTSSSDLYNILANNGLGIIFEGKKSFKFAESYYDKSLHSTRELKKTPLNLVQIFYNSARFYSSINDYDTAISLCEEGISINKTYQSTFQLEYLLYEKAFNSYKLDKPEYISIFKRAKDVAMFNNNEYIVDVINDDLNKIQTHTL</sequence>
<dbReference type="Proteomes" id="UP001157039">
    <property type="component" value="Unassembled WGS sequence"/>
</dbReference>